<dbReference type="EMBL" id="MNUY01000067">
    <property type="protein sequence ID" value="OIO13123.1"/>
    <property type="molecule type" value="Genomic_DNA"/>
</dbReference>
<dbReference type="Pfam" id="PF05635">
    <property type="entry name" value="23S_rRNA_IVP"/>
    <property type="match status" value="1"/>
</dbReference>
<organism evidence="1 2">
    <name type="scientific">Candidatus Gottesmanbacteria bacterium CG1_02_37_22</name>
    <dbReference type="NCBI Taxonomy" id="1805209"/>
    <lineage>
        <taxon>Bacteria</taxon>
        <taxon>Candidatus Gottesmaniibacteriota</taxon>
    </lineage>
</organism>
<accession>A0A1J4TQ40</accession>
<gene>
    <name evidence="1" type="ORF">AUJ73_04205</name>
</gene>
<dbReference type="SUPFAM" id="SSF158446">
    <property type="entry name" value="IVS-encoded protein-like"/>
    <property type="match status" value="1"/>
</dbReference>
<dbReference type="PANTHER" id="PTHR38471:SF2">
    <property type="entry name" value="FOUR HELIX BUNDLE PROTEIN"/>
    <property type="match status" value="1"/>
</dbReference>
<evidence type="ECO:0000313" key="2">
    <source>
        <dbReference type="Proteomes" id="UP000183120"/>
    </source>
</evidence>
<name>A0A1J4TQ40_9BACT</name>
<dbReference type="CDD" id="cd16377">
    <property type="entry name" value="23S_rRNA_IVP_like"/>
    <property type="match status" value="1"/>
</dbReference>
<dbReference type="NCBIfam" id="TIGR02436">
    <property type="entry name" value="four helix bundle protein"/>
    <property type="match status" value="1"/>
</dbReference>
<dbReference type="Proteomes" id="UP000183120">
    <property type="component" value="Unassembled WGS sequence"/>
</dbReference>
<dbReference type="STRING" id="1805209.AUJ73_04205"/>
<comment type="caution">
    <text evidence="1">The sequence shown here is derived from an EMBL/GenBank/DDBJ whole genome shotgun (WGS) entry which is preliminary data.</text>
</comment>
<dbReference type="Gene3D" id="1.20.1440.60">
    <property type="entry name" value="23S rRNA-intervening sequence"/>
    <property type="match status" value="1"/>
</dbReference>
<dbReference type="PANTHER" id="PTHR38471">
    <property type="entry name" value="FOUR HELIX BUNDLE PROTEIN"/>
    <property type="match status" value="1"/>
</dbReference>
<evidence type="ECO:0000313" key="1">
    <source>
        <dbReference type="EMBL" id="OIO13123.1"/>
    </source>
</evidence>
<sequence length="115" mass="13556">MFNFEKLEVYQESIVLVDQIYQIVNVWPKNEQFSLTDQFKRASISIVLNIAEGFSRTKKDFYHFIVMARGSCYECIAILTIANNRKYIADDVYEKIYQHCEKIARMLSALKKSIQ</sequence>
<evidence type="ECO:0008006" key="3">
    <source>
        <dbReference type="Google" id="ProtNLM"/>
    </source>
</evidence>
<dbReference type="AlphaFoldDB" id="A0A1J4TQ40"/>
<proteinExistence type="predicted"/>
<protein>
    <recommendedName>
        <fullName evidence="3">Four helix bundle protein</fullName>
    </recommendedName>
</protein>
<dbReference type="InterPro" id="IPR036583">
    <property type="entry name" value="23S_rRNA_IVS_sf"/>
</dbReference>
<dbReference type="InterPro" id="IPR012657">
    <property type="entry name" value="23S_rRNA-intervening_sequence"/>
</dbReference>
<reference evidence="1 2" key="1">
    <citation type="journal article" date="2016" name="Environ. Microbiol.">
        <title>Genomic resolution of a cold subsurface aquifer community provides metabolic insights for novel microbes adapted to high CO concentrations.</title>
        <authorList>
            <person name="Probst A.J."/>
            <person name="Castelle C.J."/>
            <person name="Singh A."/>
            <person name="Brown C.T."/>
            <person name="Anantharaman K."/>
            <person name="Sharon I."/>
            <person name="Hug L.A."/>
            <person name="Burstein D."/>
            <person name="Emerson J.B."/>
            <person name="Thomas B.C."/>
            <person name="Banfield J.F."/>
        </authorList>
    </citation>
    <scope>NUCLEOTIDE SEQUENCE [LARGE SCALE GENOMIC DNA]</scope>
    <source>
        <strain evidence="1">CG1_02_37_22</strain>
    </source>
</reference>